<dbReference type="SFLD" id="SFLDG01081">
    <property type="entry name" value="cleavage_of_the_Ca-Cb_bond_in"/>
    <property type="match status" value="1"/>
</dbReference>
<evidence type="ECO:0000313" key="10">
    <source>
        <dbReference type="Proteomes" id="UP000000657"/>
    </source>
</evidence>
<dbReference type="GO" id="GO:0003824">
    <property type="term" value="F:catalytic activity"/>
    <property type="evidence" value="ECO:0007669"/>
    <property type="project" value="InterPro"/>
</dbReference>
<dbReference type="GO" id="GO:0051539">
    <property type="term" value="F:4 iron, 4 sulfur cluster binding"/>
    <property type="evidence" value="ECO:0007669"/>
    <property type="project" value="UniProtKB-KW"/>
</dbReference>
<dbReference type="NCBIfam" id="TIGR02351">
    <property type="entry name" value="thiH"/>
    <property type="match status" value="1"/>
</dbReference>
<evidence type="ECO:0000256" key="5">
    <source>
        <dbReference type="ARBA" id="ARBA00023004"/>
    </source>
</evidence>
<dbReference type="InterPro" id="IPR007197">
    <property type="entry name" value="rSAM"/>
</dbReference>
<organism evidence="9 10">
    <name type="scientific">Frankia alni (strain DSM 45986 / CECT 9034 / ACN14a)</name>
    <dbReference type="NCBI Taxonomy" id="326424"/>
    <lineage>
        <taxon>Bacteria</taxon>
        <taxon>Bacillati</taxon>
        <taxon>Actinomycetota</taxon>
        <taxon>Actinomycetes</taxon>
        <taxon>Frankiales</taxon>
        <taxon>Frankiaceae</taxon>
        <taxon>Frankia</taxon>
    </lineage>
</organism>
<gene>
    <name evidence="9" type="primary">thiH</name>
    <name evidence="9" type="ordered locus">FRAAL5079</name>
</gene>
<dbReference type="KEGG" id="fal:FRAAL5079"/>
<dbReference type="GO" id="GO:0009228">
    <property type="term" value="P:thiamine biosynthetic process"/>
    <property type="evidence" value="ECO:0007669"/>
    <property type="project" value="InterPro"/>
</dbReference>
<keyword evidence="6" id="KW-0411">Iron-sulfur</keyword>
<reference evidence="9 10" key="1">
    <citation type="journal article" date="2007" name="Genome Res.">
        <title>Genome characteristics of facultatively symbiotic Frankia sp. strains reflect host range and host plant biogeography.</title>
        <authorList>
            <person name="Normand P."/>
            <person name="Lapierre P."/>
            <person name="Tisa L.S."/>
            <person name="Gogarten J.P."/>
            <person name="Alloisio N."/>
            <person name="Bagnarol E."/>
            <person name="Bassi C.A."/>
            <person name="Berry A.M."/>
            <person name="Bickhart D.M."/>
            <person name="Choisne N."/>
            <person name="Couloux A."/>
            <person name="Cournoyer B."/>
            <person name="Cruveiller S."/>
            <person name="Daubin V."/>
            <person name="Demange N."/>
            <person name="Francino M.P."/>
            <person name="Goltsman E."/>
            <person name="Huang Y."/>
            <person name="Kopp O.R."/>
            <person name="Labarre L."/>
            <person name="Lapidus A."/>
            <person name="Lavire C."/>
            <person name="Marechal J."/>
            <person name="Martinez M."/>
            <person name="Mastronunzio J.E."/>
            <person name="Mullin B.C."/>
            <person name="Niemann J."/>
            <person name="Pujic P."/>
            <person name="Rawnsley T."/>
            <person name="Rouy Z."/>
            <person name="Schenowitz C."/>
            <person name="Sellstedt A."/>
            <person name="Tavares F."/>
            <person name="Tomkins J.P."/>
            <person name="Vallenet D."/>
            <person name="Valverde C."/>
            <person name="Wall L.G."/>
            <person name="Wang Y."/>
            <person name="Medigue C."/>
            <person name="Benson D.R."/>
        </authorList>
    </citation>
    <scope>NUCLEOTIDE SEQUENCE [LARGE SCALE GENOMIC DNA]</scope>
    <source>
        <strain evidence="10">DSM 45986 / CECT 9034 / ACN14a</strain>
    </source>
</reference>
<dbReference type="Proteomes" id="UP000000657">
    <property type="component" value="Chromosome"/>
</dbReference>
<dbReference type="Gene3D" id="3.20.20.70">
    <property type="entry name" value="Aldolase class I"/>
    <property type="match status" value="1"/>
</dbReference>
<dbReference type="STRING" id="326424.FRAAL5079"/>
<name>Q0RFM3_FRAAA</name>
<keyword evidence="2" id="KW-0004">4Fe-4S</keyword>
<dbReference type="InterPro" id="IPR058240">
    <property type="entry name" value="rSAM_sf"/>
</dbReference>
<evidence type="ECO:0000256" key="3">
    <source>
        <dbReference type="ARBA" id="ARBA00022691"/>
    </source>
</evidence>
<dbReference type="RefSeq" id="WP_011606188.1">
    <property type="nucleotide sequence ID" value="NC_008278.1"/>
</dbReference>
<dbReference type="Pfam" id="PF04055">
    <property type="entry name" value="Radical_SAM"/>
    <property type="match status" value="1"/>
</dbReference>
<evidence type="ECO:0000256" key="7">
    <source>
        <dbReference type="SAM" id="MobiDB-lite"/>
    </source>
</evidence>
<dbReference type="EMBL" id="CT573213">
    <property type="protein sequence ID" value="CAJ63719.1"/>
    <property type="molecule type" value="Genomic_DNA"/>
</dbReference>
<dbReference type="PANTHER" id="PTHR43583">
    <property type="entry name" value="2-IMINOACETATE SYNTHASE"/>
    <property type="match status" value="1"/>
</dbReference>
<sequence length="398" mass="42790">MSAPPGEFARELAALDLAGLSARSRRATPAEVDEVLRRVAPGPGGPGGRGESAPGRVGLDELAVLLSPAATDRLEQLAIAARATTLRRFGRAVRLFAPLYVSNACLSSCTYCGFAKGLPVARRTLSVDEVAAEGRLLAERGFRHVLLVAGEHRVEVSADYLVAVVERLRPAFPSLSIETQTWSDDTYARLVRAGLEGVVHYQETYDRARYAEVHVAGWKRDYDRRLSSFERAASAGARRLGIGALLGLAPDWRADVLALAAHASFLSRRYWRTEVSVALPRIKPSASEFPPVVVVSDAEFVQAYAALRLFEPDLALTLSTREPAAMRDGLVRIAVTTMSAGSSTEPGGYGSPGTAQEQFSISDERPPAAVAAMLVAAGYEPVWKDAFPLVDPPLVDPR</sequence>
<dbReference type="OrthoDB" id="3320990at2"/>
<dbReference type="SFLD" id="SFLDF00301">
    <property type="entry name" value="2-iminoacetate_synthase_(ThiH)"/>
    <property type="match status" value="1"/>
</dbReference>
<accession>Q0RFM3</accession>
<dbReference type="PANTHER" id="PTHR43583:SF1">
    <property type="entry name" value="2-IMINOACETATE SYNTHASE"/>
    <property type="match status" value="1"/>
</dbReference>
<dbReference type="CDD" id="cd01335">
    <property type="entry name" value="Radical_SAM"/>
    <property type="match status" value="1"/>
</dbReference>
<dbReference type="InterPro" id="IPR012726">
    <property type="entry name" value="ThiH"/>
</dbReference>
<dbReference type="AlphaFoldDB" id="Q0RFM3"/>
<keyword evidence="4" id="KW-0479">Metal-binding</keyword>
<evidence type="ECO:0000256" key="4">
    <source>
        <dbReference type="ARBA" id="ARBA00022723"/>
    </source>
</evidence>
<feature type="region of interest" description="Disordered" evidence="7">
    <location>
        <begin position="340"/>
        <end position="360"/>
    </location>
</feature>
<evidence type="ECO:0000256" key="6">
    <source>
        <dbReference type="ARBA" id="ARBA00023014"/>
    </source>
</evidence>
<dbReference type="SMART" id="SM00876">
    <property type="entry name" value="BATS"/>
    <property type="match status" value="1"/>
</dbReference>
<dbReference type="InterPro" id="IPR010722">
    <property type="entry name" value="BATS_dom"/>
</dbReference>
<dbReference type="SUPFAM" id="SSF102114">
    <property type="entry name" value="Radical SAM enzymes"/>
    <property type="match status" value="1"/>
</dbReference>
<evidence type="ECO:0000259" key="8">
    <source>
        <dbReference type="PROSITE" id="PS51918"/>
    </source>
</evidence>
<dbReference type="InterPro" id="IPR034428">
    <property type="entry name" value="ThiH/NoCL/HydG-like"/>
</dbReference>
<dbReference type="InterPro" id="IPR013785">
    <property type="entry name" value="Aldolase_TIM"/>
</dbReference>
<dbReference type="GO" id="GO:0005506">
    <property type="term" value="F:iron ion binding"/>
    <property type="evidence" value="ECO:0007669"/>
    <property type="project" value="InterPro"/>
</dbReference>
<dbReference type="SFLD" id="SFLDS00029">
    <property type="entry name" value="Radical_SAM"/>
    <property type="match status" value="1"/>
</dbReference>
<dbReference type="eggNOG" id="COG0502">
    <property type="taxonomic scope" value="Bacteria"/>
</dbReference>
<dbReference type="HOGENOM" id="CLU_046249_1_0_11"/>
<proteinExistence type="predicted"/>
<evidence type="ECO:0000256" key="2">
    <source>
        <dbReference type="ARBA" id="ARBA00022485"/>
    </source>
</evidence>
<dbReference type="SFLD" id="SFLDG01060">
    <property type="entry name" value="BATS_domain_containing"/>
    <property type="match status" value="1"/>
</dbReference>
<comment type="cofactor">
    <cofactor evidence="1">
        <name>[4Fe-4S] cluster</name>
        <dbReference type="ChEBI" id="CHEBI:49883"/>
    </cofactor>
</comment>
<protein>
    <submittedName>
        <fullName evidence="9">Thiamin biosynthesis enzyme subunit, with ThiG</fullName>
    </submittedName>
</protein>
<feature type="domain" description="Radical SAM core" evidence="8">
    <location>
        <begin position="91"/>
        <end position="334"/>
    </location>
</feature>
<dbReference type="PROSITE" id="PS51918">
    <property type="entry name" value="RADICAL_SAM"/>
    <property type="match status" value="1"/>
</dbReference>
<evidence type="ECO:0000313" key="9">
    <source>
        <dbReference type="EMBL" id="CAJ63719.1"/>
    </source>
</evidence>
<feature type="region of interest" description="Disordered" evidence="7">
    <location>
        <begin position="24"/>
        <end position="54"/>
    </location>
</feature>
<dbReference type="Pfam" id="PF06968">
    <property type="entry name" value="BATS"/>
    <property type="match status" value="1"/>
</dbReference>
<keyword evidence="3" id="KW-0949">S-adenosyl-L-methionine</keyword>
<evidence type="ECO:0000256" key="1">
    <source>
        <dbReference type="ARBA" id="ARBA00001966"/>
    </source>
</evidence>
<keyword evidence="5" id="KW-0408">Iron</keyword>
<keyword evidence="10" id="KW-1185">Reference proteome</keyword>